<dbReference type="EMBL" id="FAVC01000001">
    <property type="protein sequence ID" value="CUU76300.1"/>
    <property type="molecule type" value="Genomic_DNA"/>
</dbReference>
<dbReference type="EMBL" id="FAVB01000001">
    <property type="protein sequence ID" value="CUU72522.1"/>
    <property type="molecule type" value="Genomic_DNA"/>
</dbReference>
<dbReference type="PANTHER" id="PTHR43798">
    <property type="entry name" value="MONOACYLGLYCEROL LIPASE"/>
    <property type="match status" value="1"/>
</dbReference>
<gene>
    <name evidence="3" type="ORF">ERS686654_00433</name>
    <name evidence="4" type="ORF">ERS739223_00611</name>
</gene>
<dbReference type="Pfam" id="PF12697">
    <property type="entry name" value="Abhydrolase_6"/>
    <property type="match status" value="1"/>
</dbReference>
<protein>
    <submittedName>
        <fullName evidence="3">Alpha/beta hydrolase</fullName>
    </submittedName>
</protein>
<sequence length="241" mass="27905">MASKEVTIKSHKYTISYEIFNPTLEPCILILHGWGANKEIMKKAFLPYFTNLKQIYIDLPGFGNSPLTHPLYTKDYAHIVREFLDKLNLKPEFVLGHSFGGKVATLLNPPNLVLLSSAGIIQKKPFLVRLKIKIFKFLKFIGFGKFYKFFASKDVAGMSKEMYETLKNVVDENFYNIFKNYKGKAYLFWGKEDRATPLKSGEEIARIIKDSEFYPLSGDHFFFLLHAEFITKTIQNRDQKC</sequence>
<accession>A0A9W5APD0</accession>
<dbReference type="InterPro" id="IPR000073">
    <property type="entry name" value="AB_hydrolase_1"/>
</dbReference>
<dbReference type="GO" id="GO:0016787">
    <property type="term" value="F:hydrolase activity"/>
    <property type="evidence" value="ECO:0007669"/>
    <property type="project" value="UniProtKB-KW"/>
</dbReference>
<dbReference type="SUPFAM" id="SSF53474">
    <property type="entry name" value="alpha/beta-Hydrolases"/>
    <property type="match status" value="1"/>
</dbReference>
<keyword evidence="1 3" id="KW-0378">Hydrolase</keyword>
<evidence type="ECO:0000313" key="5">
    <source>
        <dbReference type="Proteomes" id="UP000052237"/>
    </source>
</evidence>
<organism evidence="3 5">
    <name type="scientific">Campylobacter hyointestinalis subsp. hyointestinalis</name>
    <dbReference type="NCBI Taxonomy" id="91352"/>
    <lineage>
        <taxon>Bacteria</taxon>
        <taxon>Pseudomonadati</taxon>
        <taxon>Campylobacterota</taxon>
        <taxon>Epsilonproteobacteria</taxon>
        <taxon>Campylobacterales</taxon>
        <taxon>Campylobacteraceae</taxon>
        <taxon>Campylobacter</taxon>
    </lineage>
</organism>
<dbReference type="GO" id="GO:0016020">
    <property type="term" value="C:membrane"/>
    <property type="evidence" value="ECO:0007669"/>
    <property type="project" value="TreeGrafter"/>
</dbReference>
<dbReference type="Gene3D" id="3.40.50.1820">
    <property type="entry name" value="alpha/beta hydrolase"/>
    <property type="match status" value="1"/>
</dbReference>
<evidence type="ECO:0000259" key="2">
    <source>
        <dbReference type="Pfam" id="PF12697"/>
    </source>
</evidence>
<dbReference type="RefSeq" id="WP_059429078.1">
    <property type="nucleotide sequence ID" value="NZ_CP040464.1"/>
</dbReference>
<accession>A0A0S4RF91</accession>
<evidence type="ECO:0000256" key="1">
    <source>
        <dbReference type="ARBA" id="ARBA00022801"/>
    </source>
</evidence>
<dbReference type="InterPro" id="IPR050266">
    <property type="entry name" value="AB_hydrolase_sf"/>
</dbReference>
<dbReference type="Proteomes" id="UP000052245">
    <property type="component" value="Unassembled WGS sequence"/>
</dbReference>
<evidence type="ECO:0000313" key="6">
    <source>
        <dbReference type="Proteomes" id="UP000052245"/>
    </source>
</evidence>
<dbReference type="InterPro" id="IPR029058">
    <property type="entry name" value="AB_hydrolase_fold"/>
</dbReference>
<dbReference type="AlphaFoldDB" id="A0A0S4RF91"/>
<comment type="caution">
    <text evidence="3">The sequence shown here is derived from an EMBL/GenBank/DDBJ whole genome shotgun (WGS) entry which is preliminary data.</text>
</comment>
<name>A0A0S4RF91_CAMHY</name>
<reference evidence="5 6" key="1">
    <citation type="submission" date="2015-11" db="EMBL/GenBank/DDBJ databases">
        <authorList>
            <consortium name="Pathogen Informatics"/>
        </authorList>
    </citation>
    <scope>NUCLEOTIDE SEQUENCE [LARGE SCALE GENOMIC DNA]</scope>
    <source>
        <strain evidence="3 5">006A-0059</strain>
        <strain evidence="4 6">007A-0283</strain>
    </source>
</reference>
<dbReference type="Proteomes" id="UP000052237">
    <property type="component" value="Unassembled WGS sequence"/>
</dbReference>
<dbReference type="PANTHER" id="PTHR43798:SF31">
    <property type="entry name" value="AB HYDROLASE SUPERFAMILY PROTEIN YCLE"/>
    <property type="match status" value="1"/>
</dbReference>
<feature type="domain" description="AB hydrolase-1" evidence="2">
    <location>
        <begin position="28"/>
        <end position="225"/>
    </location>
</feature>
<keyword evidence="5" id="KW-1185">Reference proteome</keyword>
<evidence type="ECO:0000313" key="3">
    <source>
        <dbReference type="EMBL" id="CUU72522.1"/>
    </source>
</evidence>
<proteinExistence type="predicted"/>
<evidence type="ECO:0000313" key="4">
    <source>
        <dbReference type="EMBL" id="CUU76300.1"/>
    </source>
</evidence>